<dbReference type="InterPro" id="IPR008964">
    <property type="entry name" value="Invasin/intimin_cell_adhesion"/>
</dbReference>
<gene>
    <name evidence="4" type="ORF">AN619_11740</name>
</gene>
<evidence type="ECO:0000259" key="2">
    <source>
        <dbReference type="Pfam" id="PF02368"/>
    </source>
</evidence>
<organism evidence="4 5">
    <name type="scientific">Thermotalea metallivorans</name>
    <dbReference type="NCBI Taxonomy" id="520762"/>
    <lineage>
        <taxon>Bacteria</taxon>
        <taxon>Bacillati</taxon>
        <taxon>Bacillota</taxon>
        <taxon>Clostridia</taxon>
        <taxon>Peptostreptococcales</taxon>
        <taxon>Thermotaleaceae</taxon>
        <taxon>Thermotalea</taxon>
    </lineage>
</organism>
<protein>
    <recommendedName>
        <fullName evidence="6">BIG2 domain-containing protein</fullName>
    </recommendedName>
</protein>
<evidence type="ECO:0000313" key="5">
    <source>
        <dbReference type="Proteomes" id="UP000070456"/>
    </source>
</evidence>
<dbReference type="SUPFAM" id="SSF49373">
    <property type="entry name" value="Invasin/intimin cell-adhesion fragments"/>
    <property type="match status" value="1"/>
</dbReference>
<feature type="domain" description="BIG2" evidence="2">
    <location>
        <begin position="653"/>
        <end position="712"/>
    </location>
</feature>
<dbReference type="STRING" id="520762.AN619_11740"/>
<feature type="domain" description="SbsA Ig-like" evidence="3">
    <location>
        <begin position="284"/>
        <end position="368"/>
    </location>
</feature>
<dbReference type="RefSeq" id="WP_068555683.1">
    <property type="nucleotide sequence ID" value="NZ_LOEE01000028.1"/>
</dbReference>
<evidence type="ECO:0000256" key="1">
    <source>
        <dbReference type="ARBA" id="ARBA00022729"/>
    </source>
</evidence>
<keyword evidence="5" id="KW-1185">Reference proteome</keyword>
<dbReference type="OrthoDB" id="1948621at2"/>
<dbReference type="Pfam" id="PF13205">
    <property type="entry name" value="Big_5"/>
    <property type="match status" value="1"/>
</dbReference>
<dbReference type="InterPro" id="IPR032812">
    <property type="entry name" value="SbsA_Ig"/>
</dbReference>
<dbReference type="Proteomes" id="UP000070456">
    <property type="component" value="Unassembled WGS sequence"/>
</dbReference>
<evidence type="ECO:0008006" key="6">
    <source>
        <dbReference type="Google" id="ProtNLM"/>
    </source>
</evidence>
<keyword evidence="1" id="KW-0732">Signal</keyword>
<dbReference type="Pfam" id="PF02368">
    <property type="entry name" value="Big_2"/>
    <property type="match status" value="1"/>
</dbReference>
<dbReference type="Gene3D" id="2.60.40.1080">
    <property type="match status" value="1"/>
</dbReference>
<accession>A0A140L6P2</accession>
<evidence type="ECO:0000313" key="4">
    <source>
        <dbReference type="EMBL" id="KXG76217.1"/>
    </source>
</evidence>
<proteinExistence type="predicted"/>
<dbReference type="EMBL" id="LOEE01000028">
    <property type="protein sequence ID" value="KXG76217.1"/>
    <property type="molecule type" value="Genomic_DNA"/>
</dbReference>
<comment type="caution">
    <text evidence="4">The sequence shown here is derived from an EMBL/GenBank/DDBJ whole genome shotgun (WGS) entry which is preliminary data.</text>
</comment>
<sequence>MTKKATAMILIFVMWFSVLPVENVRAVQEKLELWEARVFMPADPVGSKVIKGQKNVSYQVRQIDFAYEASLSLAAGKSLSSIKVYAGTEDETYKFDIGITGNILRLQIKAGADHMPYYQLQKHKLYKIVIPQGLLKNSDGTKVNGAENFTFVTNTDTGVYRDDILKSVVPGNGGKGIDYRQGTITFTFVDPIILHSQIHQYIEIATSPVAAGIPGYASDSPENYTARAEGNQLILTAKDGKFKDFAVYTVKLKEQALYLSGSTDSDGKIYNGPVEISFTTDGMVESTNPVNNGTNIEVDPVLTFYFKHPIQYDTAKIKLVEQAAGGEIPINVAAHGKTLSIAVKEDGGNQPLKKNTLYRATILAGGVSFADYPSVHNTVNIDLYFTTGNQGQNPMPSAYGSTETFGDDIRNMEKTQLGENGAVYIKMNRPIRWDKDWSGDDKKEARKDKVTLYKMPMAENKGYSSKGQIYDKAYGYVKDGTSGVFKLKSMENYKEKVIIEELEIVGSNKDILKIKPKMPFLSCNAYQLIIDREIIEDDYGYNLLSNIDFQFWTKGSGIGSQPSWSIPVMGTAKTEEITGMPHKKFRITGTAKFSSGEPLVLSLPVEVIPRMAEGKVEGNYYRNKALERILLRSTYYEEKLQMVGNSLESIPEVRLDMDKTLQFSLVSADHPAGEQVRWISENPAVASVDSQGKAKGIARGQTQVLALDKMGNLLGKARIVVEEALYVSELKLEYDEGHNGKSTKIFLYPNQELEAGRSYKLFIPADVFQTRGKAFTPALELELVVGGDDTAPAYVEAMENGSVSVGDLISKAEVVFWIQGTNFSPGIENVQLTAGDKTITIDPQYVQYMGTDQLRVTIKNPLKATLASEAYVGDYTVAVNFQGGRTTTWKSGHPFRILTMGPPKVIGKYPAEGGSHDEKSFVHGVKDSFTNGKYFLRFTFEDADGSLFLNGETGLTNLSDSVVIAAGSGVSMIDGDFVNQIKVIGDYEKTKIIEKYILVKDSSKKEATLYVPVQPLRSQTTYHVVLKAGIVRNTVGQNEEIAYSFHTRTVPYTTGIEMGSVTEDYDIDEPIVLKGDFFESGYIQAYFNEIPAYRVSPEERLGSDGKLKEKILKVYLPRGSNRLKPGVYNVTLSHGPNHQSILYGSFSVVPAGNAVPHDQYRVKEKRWEGEVKADVKISEDTLLLETRHANAPYLSFDLDEMMGEDVWVRKISYEGDTRDKIGILETKSKWANITLYGLTLDGNASDHRIVLSLGRTEPQAVQWIQKKLKGSVKSDFIQVTGKNFKLQNMALSIPIKYSKGQNLKIYRYDEETRDFYEIKGTIHLVNQKVEFMSSNPGIFVIVESSSER</sequence>
<reference evidence="4 5" key="1">
    <citation type="submission" date="2015-12" db="EMBL/GenBank/DDBJ databases">
        <title>Draft genome sequence of the thermoanaerobe Thermotalea metallivorans, an isolate from the runoff channel of the Great Artesian Basin, Australia.</title>
        <authorList>
            <person name="Patel B.K."/>
        </authorList>
    </citation>
    <scope>NUCLEOTIDE SEQUENCE [LARGE SCALE GENOMIC DNA]</scope>
    <source>
        <strain evidence="4 5">B2-1</strain>
    </source>
</reference>
<dbReference type="InterPro" id="IPR003343">
    <property type="entry name" value="Big_2"/>
</dbReference>
<evidence type="ECO:0000259" key="3">
    <source>
        <dbReference type="Pfam" id="PF13205"/>
    </source>
</evidence>
<name>A0A140L6P2_9FIRM</name>